<evidence type="ECO:0000313" key="4">
    <source>
        <dbReference type="EMBL" id="OGM91840.1"/>
    </source>
</evidence>
<evidence type="ECO:0000259" key="3">
    <source>
        <dbReference type="Pfam" id="PF01551"/>
    </source>
</evidence>
<dbReference type="InterPro" id="IPR011055">
    <property type="entry name" value="Dup_hybrid_motif"/>
</dbReference>
<keyword evidence="2" id="KW-0732">Signal</keyword>
<dbReference type="Gene3D" id="2.70.70.10">
    <property type="entry name" value="Glucose Permease (Domain IIA)"/>
    <property type="match status" value="1"/>
</dbReference>
<evidence type="ECO:0000256" key="1">
    <source>
        <dbReference type="SAM" id="Coils"/>
    </source>
</evidence>
<dbReference type="Proteomes" id="UP000177029">
    <property type="component" value="Unassembled WGS sequence"/>
</dbReference>
<feature type="coiled-coil region" evidence="1">
    <location>
        <begin position="167"/>
        <end position="250"/>
    </location>
</feature>
<evidence type="ECO:0000256" key="2">
    <source>
        <dbReference type="SAM" id="SignalP"/>
    </source>
</evidence>
<dbReference type="EMBL" id="MGIP01000005">
    <property type="protein sequence ID" value="OGM91840.1"/>
    <property type="molecule type" value="Genomic_DNA"/>
</dbReference>
<dbReference type="Gene3D" id="6.10.250.3150">
    <property type="match status" value="1"/>
</dbReference>
<sequence>MDKIIRKAAVYIIGCGLLASAVFVSAQSVDDEKRAALEQKNQELQQIQLQVREQQKKLQETQAQSRTLNTEVQTINASIKTIDLGIKSSEVLIDKLEIEEEVLGSDISVAERDIHMQEQAVTDILRQMQSADTETMLYVLLKYATLSEGIVYAQSLVDLNQSLLVTIDDLQASKNKLEGALQKTSQTKQAKEVEYDNLQNKKVIASDLREEKKTVLTQTKQKESVYQQELKELEKKQLEIALEIEKIEAQLRGQIDTGALPQSIPGILLVPVAGPVTQEHGATSFARYAYKGKWHNGLDFGVPVGTPVFAAEDGVVVSVANQDAYCPKGAYGKYVAIRHTIGLTTLYAHLSLQNVSESQQVKRGDVIGYVGKTGYATGAHLHFSVYDSSTFRIDGSASCGPKMPFGGDLNPRQYLSL</sequence>
<dbReference type="Pfam" id="PF01551">
    <property type="entry name" value="Peptidase_M23"/>
    <property type="match status" value="1"/>
</dbReference>
<organism evidence="4 5">
    <name type="scientific">Candidatus Wolfebacteria bacterium RIFCSPHIGHO2_01_FULL_48_22</name>
    <dbReference type="NCBI Taxonomy" id="1802555"/>
    <lineage>
        <taxon>Bacteria</taxon>
        <taxon>Candidatus Wolfeibacteriota</taxon>
    </lineage>
</organism>
<feature type="signal peptide" evidence="2">
    <location>
        <begin position="1"/>
        <end position="26"/>
    </location>
</feature>
<feature type="chain" id="PRO_5009535196" description="M23ase beta-sheet core domain-containing protein" evidence="2">
    <location>
        <begin position="27"/>
        <end position="417"/>
    </location>
</feature>
<reference evidence="4 5" key="1">
    <citation type="journal article" date="2016" name="Nat. Commun.">
        <title>Thousands of microbial genomes shed light on interconnected biogeochemical processes in an aquifer system.</title>
        <authorList>
            <person name="Anantharaman K."/>
            <person name="Brown C.T."/>
            <person name="Hug L.A."/>
            <person name="Sharon I."/>
            <person name="Castelle C.J."/>
            <person name="Probst A.J."/>
            <person name="Thomas B.C."/>
            <person name="Singh A."/>
            <person name="Wilkins M.J."/>
            <person name="Karaoz U."/>
            <person name="Brodie E.L."/>
            <person name="Williams K.H."/>
            <person name="Hubbard S.S."/>
            <person name="Banfield J.F."/>
        </authorList>
    </citation>
    <scope>NUCLEOTIDE SEQUENCE [LARGE SCALE GENOMIC DNA]</scope>
</reference>
<dbReference type="SUPFAM" id="SSF51261">
    <property type="entry name" value="Duplicated hybrid motif"/>
    <property type="match status" value="1"/>
</dbReference>
<evidence type="ECO:0000313" key="5">
    <source>
        <dbReference type="Proteomes" id="UP000177029"/>
    </source>
</evidence>
<dbReference type="PANTHER" id="PTHR21666">
    <property type="entry name" value="PEPTIDASE-RELATED"/>
    <property type="match status" value="1"/>
</dbReference>
<dbReference type="GO" id="GO:0004222">
    <property type="term" value="F:metalloendopeptidase activity"/>
    <property type="evidence" value="ECO:0007669"/>
    <property type="project" value="TreeGrafter"/>
</dbReference>
<feature type="domain" description="M23ase beta-sheet core" evidence="3">
    <location>
        <begin position="295"/>
        <end position="387"/>
    </location>
</feature>
<dbReference type="STRING" id="1802555.A2755_00535"/>
<protein>
    <recommendedName>
        <fullName evidence="3">M23ase beta-sheet core domain-containing protein</fullName>
    </recommendedName>
</protein>
<dbReference type="PANTHER" id="PTHR21666:SF270">
    <property type="entry name" value="MUREIN HYDROLASE ACTIVATOR ENVC"/>
    <property type="match status" value="1"/>
</dbReference>
<dbReference type="InterPro" id="IPR016047">
    <property type="entry name" value="M23ase_b-sheet_dom"/>
</dbReference>
<gene>
    <name evidence="4" type="ORF">A2755_00535</name>
</gene>
<proteinExistence type="predicted"/>
<feature type="coiled-coil region" evidence="1">
    <location>
        <begin position="30"/>
        <end position="71"/>
    </location>
</feature>
<accession>A0A1F8DT96</accession>
<dbReference type="AlphaFoldDB" id="A0A1F8DT96"/>
<keyword evidence="1" id="KW-0175">Coiled coil</keyword>
<dbReference type="InterPro" id="IPR050570">
    <property type="entry name" value="Cell_wall_metabolism_enzyme"/>
</dbReference>
<dbReference type="CDD" id="cd12797">
    <property type="entry name" value="M23_peptidase"/>
    <property type="match status" value="1"/>
</dbReference>
<name>A0A1F8DT96_9BACT</name>
<comment type="caution">
    <text evidence="4">The sequence shown here is derived from an EMBL/GenBank/DDBJ whole genome shotgun (WGS) entry which is preliminary data.</text>
</comment>